<dbReference type="InterPro" id="IPR011011">
    <property type="entry name" value="Znf_FYVE_PHD"/>
</dbReference>
<keyword evidence="7" id="KW-1185">Reference proteome</keyword>
<dbReference type="GO" id="GO:0010468">
    <property type="term" value="P:regulation of gene expression"/>
    <property type="evidence" value="ECO:0007669"/>
    <property type="project" value="InterPro"/>
</dbReference>
<feature type="compositionally biased region" description="Basic residues" evidence="4">
    <location>
        <begin position="421"/>
        <end position="432"/>
    </location>
</feature>
<sequence length="511" mass="56793">MLSKVQPCFQLLRIGSSTSPGSAVSEAARDLYTFRPALSNSVFRLGRKAELCDVTLQSATISRIHAELFAQRELDCDDEEGWRVHVKDRSSSGTWVNDLRLQPDVQWELSDGDTLTFGGQSDSGNPEFYFLFQKVLVRPSEFDAITVPKAGSFTSDLQDRIRTSLEPKTEPNLDLSPLSLKRATVILNSIGSISKMNGSCWTFKRIDNANTNPDPLSPPSLVSPSTPPPIPSTTAISVSRSVPASSKSRRKSAHTVLLEDDSSDEMRNSGRTLEGRRKSVGKRRRLCKSECEVFHPPQSEVESYGSERFEFRSESKNPSRLDLPLQSKAKLSHLFSVSGQKHSFSLKIKMDSEDANSSPGLWKEYSPFSPSARGRRRAHSSPAYSPLLVRGESYTIISPSSKQYESDRGDAGEFVRLHVNTGKRRGRPRKHPPAPPLSSHSSFHFSSETVEGERARAEEPCASGRCRMPQQDTVQWIQCDDCDAWYHIDCVQRDTGTSALDTSADFHCGCQ</sequence>
<dbReference type="Gene3D" id="3.30.40.10">
    <property type="entry name" value="Zinc/RING finger domain, C3HC4 (zinc finger)"/>
    <property type="match status" value="1"/>
</dbReference>
<evidence type="ECO:0000256" key="1">
    <source>
        <dbReference type="ARBA" id="ARBA00004123"/>
    </source>
</evidence>
<feature type="compositionally biased region" description="Low complexity" evidence="4">
    <location>
        <begin position="232"/>
        <end position="246"/>
    </location>
</feature>
<dbReference type="InterPro" id="IPR042803">
    <property type="entry name" value="TCF19"/>
</dbReference>
<dbReference type="InterPro" id="IPR000253">
    <property type="entry name" value="FHA_dom"/>
</dbReference>
<proteinExistence type="predicted"/>
<feature type="compositionally biased region" description="Low complexity" evidence="4">
    <location>
        <begin position="438"/>
        <end position="447"/>
    </location>
</feature>
<feature type="region of interest" description="Disordered" evidence="4">
    <location>
        <begin position="421"/>
        <end position="450"/>
    </location>
</feature>
<feature type="region of interest" description="Disordered" evidence="4">
    <location>
        <begin position="212"/>
        <end position="282"/>
    </location>
</feature>
<dbReference type="SUPFAM" id="SSF49879">
    <property type="entry name" value="SMAD/FHA domain"/>
    <property type="match status" value="1"/>
</dbReference>
<keyword evidence="2" id="KW-0539">Nucleus</keyword>
<evidence type="ECO:0000256" key="4">
    <source>
        <dbReference type="SAM" id="MobiDB-lite"/>
    </source>
</evidence>
<evidence type="ECO:0000256" key="3">
    <source>
        <dbReference type="ARBA" id="ARBA00093325"/>
    </source>
</evidence>
<feature type="compositionally biased region" description="Basic and acidic residues" evidence="4">
    <location>
        <begin position="264"/>
        <end position="277"/>
    </location>
</feature>
<evidence type="ECO:0000259" key="5">
    <source>
        <dbReference type="PROSITE" id="PS50006"/>
    </source>
</evidence>
<dbReference type="PANTHER" id="PTHR15464:SF1">
    <property type="entry name" value="TRANSCRIPTION FACTOR 19"/>
    <property type="match status" value="1"/>
</dbReference>
<dbReference type="Gene3D" id="2.60.200.20">
    <property type="match status" value="1"/>
</dbReference>
<protein>
    <submittedName>
        <fullName evidence="6">Transcription factor 19 (SC1), like</fullName>
    </submittedName>
</protein>
<reference evidence="6" key="1">
    <citation type="submission" date="2025-08" db="UniProtKB">
        <authorList>
            <consortium name="Ensembl"/>
        </authorList>
    </citation>
    <scope>IDENTIFICATION</scope>
</reference>
<dbReference type="AlphaFoldDB" id="A0A3B3T789"/>
<feature type="domain" description="FHA" evidence="5">
    <location>
        <begin position="43"/>
        <end position="101"/>
    </location>
</feature>
<dbReference type="Ensembl" id="ENSPKIT00000019517.1">
    <property type="protein sequence ID" value="ENSPKIP00000038525.1"/>
    <property type="gene ID" value="ENSPKIG00000016267.1"/>
</dbReference>
<dbReference type="GO" id="GO:0005634">
    <property type="term" value="C:nucleus"/>
    <property type="evidence" value="ECO:0007669"/>
    <property type="project" value="UniProtKB-SubCell"/>
</dbReference>
<dbReference type="GeneTree" id="ENSGT00390000015391"/>
<reference evidence="6" key="2">
    <citation type="submission" date="2025-09" db="UniProtKB">
        <authorList>
            <consortium name="Ensembl"/>
        </authorList>
    </citation>
    <scope>IDENTIFICATION</scope>
</reference>
<dbReference type="KEGG" id="pki:111842889"/>
<organism evidence="6 7">
    <name type="scientific">Paramormyrops kingsleyae</name>
    <dbReference type="NCBI Taxonomy" id="1676925"/>
    <lineage>
        <taxon>Eukaryota</taxon>
        <taxon>Metazoa</taxon>
        <taxon>Chordata</taxon>
        <taxon>Craniata</taxon>
        <taxon>Vertebrata</taxon>
        <taxon>Euteleostomi</taxon>
        <taxon>Actinopterygii</taxon>
        <taxon>Neopterygii</taxon>
        <taxon>Teleostei</taxon>
        <taxon>Osteoglossocephala</taxon>
        <taxon>Osteoglossomorpha</taxon>
        <taxon>Osteoglossiformes</taxon>
        <taxon>Mormyridae</taxon>
        <taxon>Paramormyrops</taxon>
    </lineage>
</organism>
<evidence type="ECO:0000256" key="2">
    <source>
        <dbReference type="ARBA" id="ARBA00023242"/>
    </source>
</evidence>
<accession>A0A3B3T789</accession>
<dbReference type="SUPFAM" id="SSF57903">
    <property type="entry name" value="FYVE/PHD zinc finger"/>
    <property type="match status" value="1"/>
</dbReference>
<dbReference type="STRING" id="1676925.ENSPKIP00000038525"/>
<name>A0A3B3T789_9TELE</name>
<dbReference type="CDD" id="cd22685">
    <property type="entry name" value="FHA_TCF19"/>
    <property type="match status" value="1"/>
</dbReference>
<evidence type="ECO:0000313" key="6">
    <source>
        <dbReference type="Ensembl" id="ENSPKIP00000038525.1"/>
    </source>
</evidence>
<evidence type="ECO:0000313" key="7">
    <source>
        <dbReference type="Proteomes" id="UP000261540"/>
    </source>
</evidence>
<dbReference type="PROSITE" id="PS50006">
    <property type="entry name" value="FHA_DOMAIN"/>
    <property type="match status" value="1"/>
</dbReference>
<comment type="function">
    <text evidence="3">Potential transcription factor that may play a role in the regulation of genes involved in cell cycle G1/S transition. May bind to regulatory elements of genes, including the promoter of the transcription factor FOXO1.</text>
</comment>
<dbReference type="Pfam" id="PF00498">
    <property type="entry name" value="FHA"/>
    <property type="match status" value="1"/>
</dbReference>
<dbReference type="InterPro" id="IPR013083">
    <property type="entry name" value="Znf_RING/FYVE/PHD"/>
</dbReference>
<dbReference type="CTD" id="558431"/>
<dbReference type="SMART" id="SM00240">
    <property type="entry name" value="FHA"/>
    <property type="match status" value="1"/>
</dbReference>
<dbReference type="Proteomes" id="UP000261540">
    <property type="component" value="Unplaced"/>
</dbReference>
<dbReference type="CDD" id="cd15609">
    <property type="entry name" value="PHD_TCF19"/>
    <property type="match status" value="1"/>
</dbReference>
<comment type="subcellular location">
    <subcellularLocation>
        <location evidence="1">Nucleus</location>
    </subcellularLocation>
</comment>
<dbReference type="PANTHER" id="PTHR15464">
    <property type="entry name" value="TRANSCRIPTION FACTOR 19"/>
    <property type="match status" value="1"/>
</dbReference>
<dbReference type="OrthoDB" id="436852at2759"/>
<dbReference type="RefSeq" id="XP_023665739.1">
    <property type="nucleotide sequence ID" value="XM_023809971.2"/>
</dbReference>
<dbReference type="RefSeq" id="XP_023665738.1">
    <property type="nucleotide sequence ID" value="XM_023809970.2"/>
</dbReference>
<dbReference type="InterPro" id="IPR008984">
    <property type="entry name" value="SMAD_FHA_dom_sf"/>
</dbReference>
<dbReference type="GeneID" id="111842889"/>
<dbReference type="InterPro" id="IPR039095">
    <property type="entry name" value="TCF19_PHD"/>
</dbReference>